<reference evidence="2 3" key="1">
    <citation type="journal article" date="2024" name="G3 (Bethesda)">
        <title>Genome assembly of Hibiscus sabdariffa L. provides insights into metabolisms of medicinal natural products.</title>
        <authorList>
            <person name="Kim T."/>
        </authorList>
    </citation>
    <scope>NUCLEOTIDE SEQUENCE [LARGE SCALE GENOMIC DNA]</scope>
    <source>
        <strain evidence="2">TK-2024</strain>
        <tissue evidence="2">Old leaves</tissue>
    </source>
</reference>
<gene>
    <name evidence="2" type="ORF">V6N12_033623</name>
</gene>
<sequence length="110" mass="11936">MTSLTHHLTGTEAEEARKVYDPKTKLNGEVVKAKHVADAVLFLASQDSECITIGTEAGEDWKVYDPETKLNGVVLKVKDAADSVLFLASQDAEVVTLTTPDLTWWGTAGF</sequence>
<dbReference type="EMBL" id="JBBPBM010000079">
    <property type="protein sequence ID" value="KAK8511346.1"/>
    <property type="molecule type" value="Genomic_DNA"/>
</dbReference>
<organism evidence="2 3">
    <name type="scientific">Hibiscus sabdariffa</name>
    <name type="common">roselle</name>
    <dbReference type="NCBI Taxonomy" id="183260"/>
    <lineage>
        <taxon>Eukaryota</taxon>
        <taxon>Viridiplantae</taxon>
        <taxon>Streptophyta</taxon>
        <taxon>Embryophyta</taxon>
        <taxon>Tracheophyta</taxon>
        <taxon>Spermatophyta</taxon>
        <taxon>Magnoliopsida</taxon>
        <taxon>eudicotyledons</taxon>
        <taxon>Gunneridae</taxon>
        <taxon>Pentapetalae</taxon>
        <taxon>rosids</taxon>
        <taxon>malvids</taxon>
        <taxon>Malvales</taxon>
        <taxon>Malvaceae</taxon>
        <taxon>Malvoideae</taxon>
        <taxon>Hibiscus</taxon>
    </lineage>
</organism>
<evidence type="ECO:0000256" key="1">
    <source>
        <dbReference type="ARBA" id="ARBA00006484"/>
    </source>
</evidence>
<evidence type="ECO:0000313" key="3">
    <source>
        <dbReference type="Proteomes" id="UP001472677"/>
    </source>
</evidence>
<dbReference type="PANTHER" id="PTHR42820:SF21">
    <property type="entry name" value="SHORT-CHAIN DEHYDROGENASE REDUCTASE 3B-LIKE"/>
    <property type="match status" value="1"/>
</dbReference>
<protein>
    <submittedName>
        <fullName evidence="2">Uncharacterized protein</fullName>
    </submittedName>
</protein>
<dbReference type="Proteomes" id="UP001472677">
    <property type="component" value="Unassembled WGS sequence"/>
</dbReference>
<proteinExistence type="inferred from homology"/>
<name>A0ABR2BWC1_9ROSI</name>
<evidence type="ECO:0000313" key="2">
    <source>
        <dbReference type="EMBL" id="KAK8511346.1"/>
    </source>
</evidence>
<dbReference type="PANTHER" id="PTHR42820">
    <property type="entry name" value="SHORT-CHAIN DEHYDROGENASE REDUCTASE"/>
    <property type="match status" value="1"/>
</dbReference>
<comment type="caution">
    <text evidence="2">The sequence shown here is derived from an EMBL/GenBank/DDBJ whole genome shotgun (WGS) entry which is preliminary data.</text>
</comment>
<comment type="similarity">
    <text evidence="1">Belongs to the short-chain dehydrogenases/reductases (SDR) family.</text>
</comment>
<accession>A0ABR2BWC1</accession>
<keyword evidence="3" id="KW-1185">Reference proteome</keyword>